<dbReference type="InterPro" id="IPR011009">
    <property type="entry name" value="Kinase-like_dom_sf"/>
</dbReference>
<evidence type="ECO:0000313" key="28">
    <source>
        <dbReference type="EMBL" id="RXN16639.1"/>
    </source>
</evidence>
<evidence type="ECO:0000256" key="17">
    <source>
        <dbReference type="ARBA" id="ARBA00023242"/>
    </source>
</evidence>
<organism evidence="28 29">
    <name type="scientific">Labeo rohita</name>
    <name type="common">Indian major carp</name>
    <name type="synonym">Cyprinus rohita</name>
    <dbReference type="NCBI Taxonomy" id="84645"/>
    <lineage>
        <taxon>Eukaryota</taxon>
        <taxon>Metazoa</taxon>
        <taxon>Chordata</taxon>
        <taxon>Craniata</taxon>
        <taxon>Vertebrata</taxon>
        <taxon>Euteleostomi</taxon>
        <taxon>Actinopterygii</taxon>
        <taxon>Neopterygii</taxon>
        <taxon>Teleostei</taxon>
        <taxon>Ostariophysi</taxon>
        <taxon>Cypriniformes</taxon>
        <taxon>Cyprinidae</taxon>
        <taxon>Labeoninae</taxon>
        <taxon>Labeonini</taxon>
        <taxon>Labeo</taxon>
    </lineage>
</organism>
<dbReference type="InterPro" id="IPR000961">
    <property type="entry name" value="AGC-kinase_C"/>
</dbReference>
<evidence type="ECO:0000256" key="12">
    <source>
        <dbReference type="ARBA" id="ARBA00022989"/>
    </source>
</evidence>
<dbReference type="Gene3D" id="1.20.1530.20">
    <property type="match status" value="1"/>
</dbReference>
<dbReference type="InterPro" id="IPR036388">
    <property type="entry name" value="WH-like_DNA-bd_sf"/>
</dbReference>
<dbReference type="InterPro" id="IPR038770">
    <property type="entry name" value="Na+/solute_symporter_sf"/>
</dbReference>
<dbReference type="Pfam" id="PF00615">
    <property type="entry name" value="RGS"/>
    <property type="match status" value="1"/>
</dbReference>
<feature type="transmembrane region" description="Helical" evidence="23">
    <location>
        <begin position="353"/>
        <end position="371"/>
    </location>
</feature>
<dbReference type="PRINTS" id="PR00717">
    <property type="entry name" value="GPCRKINASE"/>
</dbReference>
<keyword evidence="16 20" id="KW-0804">Transcription</keyword>
<dbReference type="GO" id="GO:1902600">
    <property type="term" value="P:proton transmembrane transport"/>
    <property type="evidence" value="ECO:0007669"/>
    <property type="project" value="InterPro"/>
</dbReference>
<feature type="transmembrane region" description="Helical" evidence="23">
    <location>
        <begin position="452"/>
        <end position="476"/>
    </location>
</feature>
<feature type="chain" id="PRO_5019798653" evidence="24">
    <location>
        <begin position="16"/>
        <end position="1555"/>
    </location>
</feature>
<dbReference type="InterPro" id="IPR038168">
    <property type="entry name" value="TF_DP_C_sf"/>
</dbReference>
<feature type="signal peptide" evidence="24">
    <location>
        <begin position="1"/>
        <end position="15"/>
    </location>
</feature>
<dbReference type="GO" id="GO:0006355">
    <property type="term" value="P:regulation of DNA-templated transcription"/>
    <property type="evidence" value="ECO:0007669"/>
    <property type="project" value="InterPro"/>
</dbReference>
<dbReference type="CDD" id="cd14458">
    <property type="entry name" value="DP_DD"/>
    <property type="match status" value="1"/>
</dbReference>
<dbReference type="SUPFAM" id="SSF144074">
    <property type="entry name" value="E2F-DP heterodimerization region"/>
    <property type="match status" value="1"/>
</dbReference>
<dbReference type="GO" id="GO:0015297">
    <property type="term" value="F:antiporter activity"/>
    <property type="evidence" value="ECO:0007669"/>
    <property type="project" value="InterPro"/>
</dbReference>
<evidence type="ECO:0000259" key="26">
    <source>
        <dbReference type="PROSITE" id="PS50132"/>
    </source>
</evidence>
<evidence type="ECO:0000256" key="13">
    <source>
        <dbReference type="ARBA" id="ARBA00023015"/>
    </source>
</evidence>
<dbReference type="PROSITE" id="PS50011">
    <property type="entry name" value="PROTEIN_KINASE_DOM"/>
    <property type="match status" value="1"/>
</dbReference>
<evidence type="ECO:0000256" key="16">
    <source>
        <dbReference type="ARBA" id="ARBA00023163"/>
    </source>
</evidence>
<dbReference type="SMART" id="SM01372">
    <property type="entry name" value="E2F_TDP"/>
    <property type="match status" value="1"/>
</dbReference>
<keyword evidence="24" id="KW-0732">Signal</keyword>
<dbReference type="InterPro" id="IPR014889">
    <property type="entry name" value="Transc_factor_DP_C"/>
</dbReference>
<feature type="transmembrane region" description="Helical" evidence="23">
    <location>
        <begin position="576"/>
        <end position="600"/>
    </location>
</feature>
<keyword evidence="14 20" id="KW-0238">DNA-binding</keyword>
<feature type="transmembrane region" description="Helical" evidence="23">
    <location>
        <begin position="409"/>
        <end position="432"/>
    </location>
</feature>
<comment type="caution">
    <text evidence="28">The sequence shown here is derived from an EMBL/GenBank/DDBJ whole genome shotgun (WGS) entry which is preliminary data.</text>
</comment>
<keyword evidence="17 20" id="KW-0539">Nucleus</keyword>
<dbReference type="PROSITE" id="PS00108">
    <property type="entry name" value="PROTEIN_KINASE_ST"/>
    <property type="match status" value="1"/>
</dbReference>
<dbReference type="SMART" id="SM00315">
    <property type="entry name" value="RGS"/>
    <property type="match status" value="1"/>
</dbReference>
<accession>A0A498M6W2</accession>
<dbReference type="InterPro" id="IPR036390">
    <property type="entry name" value="WH_DNA-bd_sf"/>
</dbReference>
<evidence type="ECO:0000256" key="19">
    <source>
        <dbReference type="PROSITE-ProRule" id="PRU10141"/>
    </source>
</evidence>
<keyword evidence="5" id="KW-0723">Serine/threonine-protein kinase</keyword>
<evidence type="ECO:0000259" key="27">
    <source>
        <dbReference type="PROSITE" id="PS51285"/>
    </source>
</evidence>
<dbReference type="GO" id="GO:0007601">
    <property type="term" value="P:visual perception"/>
    <property type="evidence" value="ECO:0007669"/>
    <property type="project" value="InterPro"/>
</dbReference>
<dbReference type="InterPro" id="IPR017441">
    <property type="entry name" value="Protein_kinase_ATP_BS"/>
</dbReference>
<feature type="domain" description="AGC-kinase C-terminal" evidence="27">
    <location>
        <begin position="1449"/>
        <end position="1514"/>
    </location>
</feature>
<dbReference type="PROSITE" id="PS50132">
    <property type="entry name" value="RGS"/>
    <property type="match status" value="1"/>
</dbReference>
<evidence type="ECO:0000256" key="22">
    <source>
        <dbReference type="SAM" id="MobiDB-lite"/>
    </source>
</evidence>
<dbReference type="SUPFAM" id="SSF46785">
    <property type="entry name" value="Winged helix' DNA-binding domain"/>
    <property type="match status" value="1"/>
</dbReference>
<keyword evidence="7" id="KW-0808">Transferase</keyword>
<dbReference type="Gene3D" id="1.10.10.10">
    <property type="entry name" value="Winged helix-like DNA-binding domain superfamily/Winged helix DNA-binding domain"/>
    <property type="match status" value="1"/>
</dbReference>
<dbReference type="Gene3D" id="1.10.167.10">
    <property type="entry name" value="Regulator of G-protein Signalling 4, domain 2"/>
    <property type="match status" value="1"/>
</dbReference>
<sequence length="1555" mass="174327">MRALCAVLCLGLVAALHPKQQAAPQVHKAPPGVHGHQWVTENCRRLSNLLRQKQSAVRKLSAAGAAVVRDKALAPPEKLFRVHTLEVFQRELNESERSLFEAVEGLQRVLKGNLRDVVSMKDSSRQRLQALREAAIKEEQEYMELVAAEKHQQEALKVAQDRNKTLSMLDEILEDVRKAADRLEEDIEEHAFDNNKQMKGVNVEAVLRVEEDEEDGKRKNASRQVAKGNLGLSMLIDSQNNQYVLTKPRDSTIPRADHHFIKDLVYVVMLSLPCGWLCTLMGLPPMFGYIICGVLLGPSGLNSIKVSDEPPQSMVQVETLGELGVFFTLFVVGLEFSPERLHKVWKISLQGSGYLSLLMVAAGLVWGQLLGLHPTQTVFICICLSLSSTPLVSRFLAGGSRGESKEGELDYSSVLLGMLVMQDVQLGLFIAVMPTFIQGGNGDMDSVLMAALHVLVLLARVLVSLAAVLLMCWLLRSHLVGPFYKKLHAESKGNKEILVLGTSAFVFLMLTVTEFMDVSMELGCFLAGALLSSQGHMVTTEVMSCTEPIRDFLAIIFFASIGLHVFPTFVLYELTILLVLTFSLVIMKFIMAVVVLSAILPPGSRHIRWLVSAGLAQVSEFSFVLGSRARRAGIISREAGLKETNGEIKVFVNQSLSPGKLHPASVTAVKQILPKTLTAAGANVLPHVVFGTPQRSSVPTGVLLTSPRTPTTHFHTPQTQTQESSPWRSRKGDKNGKGLRHFSMKVCEKVQKKVVTSYNEVADELVAEFSSGDNNISPNDAHVYDQKNIRRRVYDALNVLMAMNIISKDKKEIKWIGFPTNSAQECQDLEAERQRRLERIKHKQSQLQELILQQIAFKNLVQRNRQAEQQSKRPPPPNTVIHLPFIIVNTSKKTVIDCSISNDKFEYLFNFDNMFEIHDDVEVLKRMGMAFGLESGRCSPEQLKIAKTLVPKALQPYVTEMAQGAINQLIGELSHVATCQSRLVLTPTVHVQLLDLAMDIGGLTTVVANSAYISARGSFDGTANPAANRDKKYHAKLKLPHITVCEGLRETLDLQFKSICVEQPIGKRLFQEFLETANEYKGPCRLWKDIEAYDTAEDKDRVQKAAKILQRYMDPSAKHFCPFLPENDITKVKERHEEAADDLFVQIQASVFDFLKEVPFTFYLETMYFKRFLQWKWLEMQPVAEDWFLDFRVLGKGGFGEVSACQMRATGKLYACKKLNKKRLKKRKGYEGAMVEKRILARVHSRFIVSLAYAFQTKTELCLVMTIMNGGDLRYHIYNVDENNPGFSEARACYYAAQIIQGLEHLHQKRIIYRDLKPENVLLDNEGHVRISDLGLAVELADDQLKTKGYAGTPELLKGEEYDYSVDYFTLGVTLYEFIAAKGPFRTRGEKVENKEVKKRILNDPVTYPETFSENAKSVCEGLLAKEVDKRLGFKNGTCDELRTHPFFSEINWRKLDAGILPPPFVPDSKTVYAKNLDDVGAFSTVKGVCLEDDDKNFFDEFASGNISIPWQEEMIETGIYGELNVWGPNGTVPNDLRRESILEQPPKSSTCSVS</sequence>
<keyword evidence="13 20" id="KW-0805">Transcription regulation</keyword>
<dbReference type="GO" id="GO:0005634">
    <property type="term" value="C:nucleus"/>
    <property type="evidence" value="ECO:0007669"/>
    <property type="project" value="UniProtKB-SubCell"/>
</dbReference>
<dbReference type="InterPro" id="IPR003316">
    <property type="entry name" value="E2F_WHTH_DNA-bd_dom"/>
</dbReference>
<keyword evidence="11 19" id="KW-0067">ATP-binding</keyword>
<evidence type="ECO:0000256" key="20">
    <source>
        <dbReference type="RuleBase" id="RU003796"/>
    </source>
</evidence>
<feature type="coiled-coil region" evidence="21">
    <location>
        <begin position="121"/>
        <end position="193"/>
    </location>
</feature>
<evidence type="ECO:0000256" key="10">
    <source>
        <dbReference type="ARBA" id="ARBA00022777"/>
    </source>
</evidence>
<feature type="active site" description="Proton acceptor" evidence="18">
    <location>
        <position position="1315"/>
    </location>
</feature>
<evidence type="ECO:0000256" key="2">
    <source>
        <dbReference type="ARBA" id="ARBA00004141"/>
    </source>
</evidence>
<dbReference type="GO" id="GO:0005737">
    <property type="term" value="C:cytoplasm"/>
    <property type="evidence" value="ECO:0007669"/>
    <property type="project" value="TreeGrafter"/>
</dbReference>
<evidence type="ECO:0000256" key="14">
    <source>
        <dbReference type="ARBA" id="ARBA00023125"/>
    </source>
</evidence>
<evidence type="ECO:0000256" key="7">
    <source>
        <dbReference type="ARBA" id="ARBA00022679"/>
    </source>
</evidence>
<comment type="subcellular location">
    <subcellularLocation>
        <location evidence="2">Membrane</location>
        <topology evidence="2">Multi-pass membrane protein</topology>
    </subcellularLocation>
    <subcellularLocation>
        <location evidence="1 20">Nucleus</location>
    </subcellularLocation>
</comment>
<comment type="similarity">
    <text evidence="4 20">Belongs to the E2F/DP family.</text>
</comment>
<dbReference type="InterPro" id="IPR006153">
    <property type="entry name" value="Cation/H_exchanger_TM"/>
</dbReference>
<dbReference type="GO" id="GO:0005524">
    <property type="term" value="F:ATP binding"/>
    <property type="evidence" value="ECO:0007669"/>
    <property type="project" value="UniProtKB-UniRule"/>
</dbReference>
<gene>
    <name evidence="28" type="ORF">ROHU_037046</name>
</gene>
<evidence type="ECO:0000256" key="4">
    <source>
        <dbReference type="ARBA" id="ARBA00010940"/>
    </source>
</evidence>
<dbReference type="InterPro" id="IPR044926">
    <property type="entry name" value="RGS_subdomain_2"/>
</dbReference>
<dbReference type="EMBL" id="QBIY01012778">
    <property type="protein sequence ID" value="RXN16639.1"/>
    <property type="molecule type" value="Genomic_DNA"/>
</dbReference>
<dbReference type="FunFam" id="1.20.140.80:FF:000001">
    <property type="entry name" value="Transcription factor"/>
    <property type="match status" value="1"/>
</dbReference>
<keyword evidence="21" id="KW-0175">Coiled coil</keyword>
<dbReference type="Pfam" id="PF00999">
    <property type="entry name" value="Na_H_Exchanger"/>
    <property type="match status" value="1"/>
</dbReference>
<dbReference type="InterPro" id="IPR000719">
    <property type="entry name" value="Prot_kinase_dom"/>
</dbReference>
<dbReference type="SMART" id="SM00220">
    <property type="entry name" value="S_TKc"/>
    <property type="match status" value="1"/>
</dbReference>
<dbReference type="PROSITE" id="PS51285">
    <property type="entry name" value="AGC_KINASE_CTER"/>
    <property type="match status" value="1"/>
</dbReference>
<reference evidence="28 29" key="1">
    <citation type="submission" date="2018-03" db="EMBL/GenBank/DDBJ databases">
        <title>Draft genome sequence of Rohu Carp (Labeo rohita).</title>
        <authorList>
            <person name="Das P."/>
            <person name="Kushwaha B."/>
            <person name="Joshi C.G."/>
            <person name="Kumar D."/>
            <person name="Nagpure N.S."/>
            <person name="Sahoo L."/>
            <person name="Das S.P."/>
            <person name="Bit A."/>
            <person name="Patnaik S."/>
            <person name="Meher P.K."/>
            <person name="Jayasankar P."/>
            <person name="Koringa P.G."/>
            <person name="Patel N.V."/>
            <person name="Hinsu A.T."/>
            <person name="Kumar R."/>
            <person name="Pandey M."/>
            <person name="Agarwal S."/>
            <person name="Srivastava S."/>
            <person name="Singh M."/>
            <person name="Iquebal M.A."/>
            <person name="Jaiswal S."/>
            <person name="Angadi U.B."/>
            <person name="Kumar N."/>
            <person name="Raza M."/>
            <person name="Shah T.M."/>
            <person name="Rai A."/>
            <person name="Jena J.K."/>
        </authorList>
    </citation>
    <scope>NUCLEOTIDE SEQUENCE [LARGE SCALE GENOMIC DNA]</scope>
    <source>
        <strain evidence="28">DASCIFA01</strain>
        <tissue evidence="28">Testis</tissue>
    </source>
</reference>
<evidence type="ECO:0000256" key="24">
    <source>
        <dbReference type="SAM" id="SignalP"/>
    </source>
</evidence>
<evidence type="ECO:0000256" key="18">
    <source>
        <dbReference type="PIRSR" id="PIRSR600239-51"/>
    </source>
</evidence>
<feature type="region of interest" description="Disordered" evidence="22">
    <location>
        <begin position="708"/>
        <end position="738"/>
    </location>
</feature>
<protein>
    <submittedName>
        <fullName evidence="28">Transmembrane and coiled-coil domain-containing 3</fullName>
    </submittedName>
</protein>
<evidence type="ECO:0000256" key="15">
    <source>
        <dbReference type="ARBA" id="ARBA00023136"/>
    </source>
</evidence>
<dbReference type="InterPro" id="IPR016137">
    <property type="entry name" value="RGS"/>
</dbReference>
<keyword evidence="9 19" id="KW-0547">Nucleotide-binding</keyword>
<dbReference type="SMART" id="SM01138">
    <property type="entry name" value="DP"/>
    <property type="match status" value="1"/>
</dbReference>
<dbReference type="Pfam" id="PF00069">
    <property type="entry name" value="Pkinase"/>
    <property type="match status" value="1"/>
</dbReference>
<keyword evidence="29" id="KW-1185">Reference proteome</keyword>
<dbReference type="FunFam" id="1.10.510.10:FF:000074">
    <property type="entry name" value="G protein-coupled receptor kinase"/>
    <property type="match status" value="1"/>
</dbReference>
<feature type="transmembrane region" description="Helical" evidence="23">
    <location>
        <begin position="552"/>
        <end position="570"/>
    </location>
</feature>
<keyword evidence="10" id="KW-0418">Kinase</keyword>
<keyword evidence="12 23" id="KW-1133">Transmembrane helix</keyword>
<feature type="compositionally biased region" description="Low complexity" evidence="22">
    <location>
        <begin position="708"/>
        <end position="722"/>
    </location>
</feature>
<dbReference type="GO" id="GO:0005667">
    <property type="term" value="C:transcription regulator complex"/>
    <property type="evidence" value="ECO:0007669"/>
    <property type="project" value="InterPro"/>
</dbReference>
<dbReference type="Pfam" id="PF08781">
    <property type="entry name" value="DP"/>
    <property type="match status" value="1"/>
</dbReference>
<keyword evidence="30" id="KW-1267">Proteomics identification</keyword>
<evidence type="ECO:0000256" key="11">
    <source>
        <dbReference type="ARBA" id="ARBA00022840"/>
    </source>
</evidence>
<dbReference type="GO" id="GO:0003677">
    <property type="term" value="F:DNA binding"/>
    <property type="evidence" value="ECO:0007669"/>
    <property type="project" value="UniProtKB-KW"/>
</dbReference>
<dbReference type="SMART" id="SM00133">
    <property type="entry name" value="S_TK_X"/>
    <property type="match status" value="1"/>
</dbReference>
<dbReference type="GO" id="GO:0050254">
    <property type="term" value="F:rhodopsin kinase activity"/>
    <property type="evidence" value="ECO:0007669"/>
    <property type="project" value="InterPro"/>
</dbReference>
<dbReference type="InterPro" id="IPR037241">
    <property type="entry name" value="E2F-DP_heterodim"/>
</dbReference>
<dbReference type="InterPro" id="IPR036305">
    <property type="entry name" value="RGS_sf"/>
</dbReference>
<feature type="binding site" evidence="19">
    <location>
        <position position="1217"/>
    </location>
    <ligand>
        <name>ATP</name>
        <dbReference type="ChEBI" id="CHEBI:30616"/>
    </ligand>
</feature>
<evidence type="ECO:0000256" key="6">
    <source>
        <dbReference type="ARBA" id="ARBA00022553"/>
    </source>
</evidence>
<dbReference type="FunFam" id="1.10.10.10:FF:000047">
    <property type="entry name" value="Transcription factor"/>
    <property type="match status" value="1"/>
</dbReference>
<dbReference type="GO" id="GO:0022400">
    <property type="term" value="P:regulation of opsin-mediated signaling pathway"/>
    <property type="evidence" value="ECO:0007669"/>
    <property type="project" value="InterPro"/>
</dbReference>
<dbReference type="SUPFAM" id="SSF48097">
    <property type="entry name" value="Regulator of G-protein signaling, RGS"/>
    <property type="match status" value="1"/>
</dbReference>
<feature type="domain" description="RGS" evidence="26">
    <location>
        <begin position="1061"/>
        <end position="1173"/>
    </location>
</feature>
<keyword evidence="8 23" id="KW-0812">Transmembrane</keyword>
<evidence type="ECO:0000256" key="21">
    <source>
        <dbReference type="SAM" id="Coils"/>
    </source>
</evidence>
<feature type="transmembrane region" description="Helical" evidence="23">
    <location>
        <begin position="377"/>
        <end position="397"/>
    </location>
</feature>
<evidence type="ECO:0007829" key="30">
    <source>
        <dbReference type="PeptideAtlas" id="A0A498M6W2"/>
    </source>
</evidence>
<name>A0A498M6W2_LABRO</name>
<dbReference type="PANTHER" id="PTHR24355:SF11">
    <property type="entry name" value="RHODOPSIN KINASE GRK1"/>
    <property type="match status" value="1"/>
</dbReference>
<evidence type="ECO:0000256" key="9">
    <source>
        <dbReference type="ARBA" id="ARBA00022741"/>
    </source>
</evidence>
<dbReference type="GO" id="GO:0016020">
    <property type="term" value="C:membrane"/>
    <property type="evidence" value="ECO:0007669"/>
    <property type="project" value="UniProtKB-SubCell"/>
</dbReference>
<dbReference type="GO" id="GO:0007165">
    <property type="term" value="P:signal transduction"/>
    <property type="evidence" value="ECO:0007669"/>
    <property type="project" value="InterPro"/>
</dbReference>
<dbReference type="Gene3D" id="3.30.200.20">
    <property type="entry name" value="Phosphorylase Kinase, domain 1"/>
    <property type="match status" value="1"/>
</dbReference>
<evidence type="ECO:0000256" key="23">
    <source>
        <dbReference type="SAM" id="Phobius"/>
    </source>
</evidence>
<evidence type="ECO:0000256" key="1">
    <source>
        <dbReference type="ARBA" id="ARBA00004123"/>
    </source>
</evidence>
<dbReference type="Gene3D" id="1.10.510.10">
    <property type="entry name" value="Transferase(Phosphotransferase) domain 1"/>
    <property type="match status" value="1"/>
</dbReference>
<feature type="domain" description="Protein kinase" evidence="25">
    <location>
        <begin position="1188"/>
        <end position="1448"/>
    </location>
</feature>
<dbReference type="InterPro" id="IPR008271">
    <property type="entry name" value="Ser/Thr_kinase_AS"/>
</dbReference>
<evidence type="ECO:0000256" key="3">
    <source>
        <dbReference type="ARBA" id="ARBA00009793"/>
    </source>
</evidence>
<evidence type="ECO:0000259" key="25">
    <source>
        <dbReference type="PROSITE" id="PS50011"/>
    </source>
</evidence>
<dbReference type="STRING" id="84645.A0A498M6W2"/>
<dbReference type="SUPFAM" id="SSF56112">
    <property type="entry name" value="Protein kinase-like (PK-like)"/>
    <property type="match status" value="1"/>
</dbReference>
<comment type="similarity">
    <text evidence="3">Belongs to the protein kinase superfamily. AGC Ser/Thr protein kinase family. GPRK subfamily.</text>
</comment>
<proteinExistence type="evidence at protein level"/>
<dbReference type="InterPro" id="IPR037716">
    <property type="entry name" value="GRK1_dom"/>
</dbReference>
<dbReference type="CDD" id="cd05608">
    <property type="entry name" value="STKc_GRK1"/>
    <property type="match status" value="1"/>
</dbReference>
<dbReference type="PROSITE" id="PS00107">
    <property type="entry name" value="PROTEIN_KINASE_ATP"/>
    <property type="match status" value="1"/>
</dbReference>
<dbReference type="InterPro" id="IPR000239">
    <property type="entry name" value="GPCR_kinase"/>
</dbReference>
<dbReference type="Gene3D" id="1.20.140.80">
    <property type="entry name" value="Transcription factor DP"/>
    <property type="match status" value="1"/>
</dbReference>
<feature type="transmembrane region" description="Helical" evidence="23">
    <location>
        <begin position="497"/>
        <end position="516"/>
    </location>
</feature>
<evidence type="ECO:0000256" key="5">
    <source>
        <dbReference type="ARBA" id="ARBA00022527"/>
    </source>
</evidence>
<keyword evidence="6" id="KW-0597">Phosphoprotein</keyword>
<dbReference type="Pfam" id="PF02319">
    <property type="entry name" value="WHD_E2F_TDP"/>
    <property type="match status" value="1"/>
</dbReference>
<dbReference type="Proteomes" id="UP000290572">
    <property type="component" value="Unassembled WGS sequence"/>
</dbReference>
<keyword evidence="15 23" id="KW-0472">Membrane</keyword>
<evidence type="ECO:0000256" key="8">
    <source>
        <dbReference type="ARBA" id="ARBA00022692"/>
    </source>
</evidence>
<evidence type="ECO:0000313" key="29">
    <source>
        <dbReference type="Proteomes" id="UP000290572"/>
    </source>
</evidence>
<dbReference type="PANTHER" id="PTHR24355">
    <property type="entry name" value="G PROTEIN-COUPLED RECEPTOR KINASE/RIBOSOMAL PROTEIN S6 KINASE"/>
    <property type="match status" value="1"/>
</dbReference>